<reference evidence="2" key="1">
    <citation type="submission" date="2020-12" db="EMBL/GenBank/DDBJ databases">
        <title>Metabolic potential, ecology and presence of endohyphal bacteria is reflected in genomic diversity of Mucoromycotina.</title>
        <authorList>
            <person name="Muszewska A."/>
            <person name="Okrasinska A."/>
            <person name="Steczkiewicz K."/>
            <person name="Drgas O."/>
            <person name="Orlowska M."/>
            <person name="Perlinska-Lenart U."/>
            <person name="Aleksandrzak-Piekarczyk T."/>
            <person name="Szatraj K."/>
            <person name="Zielenkiewicz U."/>
            <person name="Pilsyk S."/>
            <person name="Malc E."/>
            <person name="Mieczkowski P."/>
            <person name="Kruszewska J.S."/>
            <person name="Biernat P."/>
            <person name="Pawlowska J."/>
        </authorList>
    </citation>
    <scope>NUCLEOTIDE SEQUENCE</scope>
    <source>
        <strain evidence="2">WA0000017839</strain>
    </source>
</reference>
<proteinExistence type="predicted"/>
<name>A0A8H7QJ97_9FUNG</name>
<accession>A0A8H7QJ97</accession>
<comment type="caution">
    <text evidence="2">The sequence shown here is derived from an EMBL/GenBank/DDBJ whole genome shotgun (WGS) entry which is preliminary data.</text>
</comment>
<feature type="region of interest" description="Disordered" evidence="1">
    <location>
        <begin position="326"/>
        <end position="397"/>
    </location>
</feature>
<feature type="compositionally biased region" description="Basic and acidic residues" evidence="1">
    <location>
        <begin position="361"/>
        <end position="373"/>
    </location>
</feature>
<keyword evidence="3" id="KW-1185">Reference proteome</keyword>
<dbReference type="Proteomes" id="UP000603453">
    <property type="component" value="Unassembled WGS sequence"/>
</dbReference>
<feature type="region of interest" description="Disordered" evidence="1">
    <location>
        <begin position="1"/>
        <end position="23"/>
    </location>
</feature>
<evidence type="ECO:0000256" key="1">
    <source>
        <dbReference type="SAM" id="MobiDB-lite"/>
    </source>
</evidence>
<gene>
    <name evidence="2" type="ORF">INT47_011654</name>
</gene>
<dbReference type="EMBL" id="JAEPRD010000284">
    <property type="protein sequence ID" value="KAG2192541.1"/>
    <property type="molecule type" value="Genomic_DNA"/>
</dbReference>
<protein>
    <submittedName>
        <fullName evidence="2">Uncharacterized protein</fullName>
    </submittedName>
</protein>
<organism evidence="2 3">
    <name type="scientific">Mucor saturninus</name>
    <dbReference type="NCBI Taxonomy" id="64648"/>
    <lineage>
        <taxon>Eukaryota</taxon>
        <taxon>Fungi</taxon>
        <taxon>Fungi incertae sedis</taxon>
        <taxon>Mucoromycota</taxon>
        <taxon>Mucoromycotina</taxon>
        <taxon>Mucoromycetes</taxon>
        <taxon>Mucorales</taxon>
        <taxon>Mucorineae</taxon>
        <taxon>Mucoraceae</taxon>
        <taxon>Mucor</taxon>
    </lineage>
</organism>
<dbReference type="OrthoDB" id="2206543at2759"/>
<evidence type="ECO:0000313" key="2">
    <source>
        <dbReference type="EMBL" id="KAG2192541.1"/>
    </source>
</evidence>
<sequence>MQNNTLPRNKPPTANERDVDCPETLPSHANLTDMEDLSMENIFQFAGTSKDLLSQSSLPEVPSNNSSFNRTQTIEWPYIGVEQKISGIRNAGNFDFTVPENFIQKLGSNASKYSDTNASSNNFTRNKSSNNHSTPLDSAKQSTADCNTTKATKINNELPKTTFANMTKKPVPFKTPRKRTTSKQRKAAARIFEAPAETTSSNAFLYLYLPNKYRVRIKEFRRKLQTMGIDNGRILDIHYPARGVVALLIHHSYQVELDSIFTKSDITPVKQFDPTAATHVNDPSLRHLTADKRASKAVEFHQTRLILGLKFIRSYLGRTAQSVLSATRSGNDNIKTPDNIPNNLNVDTPSNFDSSSSGLEHGTDRMESDKVEDEHMDTEDETPNNSLPGAGQPAHRQ</sequence>
<feature type="compositionally biased region" description="Polar residues" evidence="1">
    <location>
        <begin position="326"/>
        <end position="358"/>
    </location>
</feature>
<dbReference type="AlphaFoldDB" id="A0A8H7QJ97"/>
<feature type="region of interest" description="Disordered" evidence="1">
    <location>
        <begin position="110"/>
        <end position="145"/>
    </location>
</feature>
<evidence type="ECO:0000313" key="3">
    <source>
        <dbReference type="Proteomes" id="UP000603453"/>
    </source>
</evidence>